<proteinExistence type="predicted"/>
<dbReference type="AlphaFoldDB" id="A0A9D2U9S7"/>
<dbReference type="Proteomes" id="UP000823889">
    <property type="component" value="Unassembled WGS sequence"/>
</dbReference>
<gene>
    <name evidence="1" type="ORF">H9906_08975</name>
</gene>
<reference evidence="1" key="1">
    <citation type="journal article" date="2021" name="PeerJ">
        <title>Extensive microbial diversity within the chicken gut microbiome revealed by metagenomics and culture.</title>
        <authorList>
            <person name="Gilroy R."/>
            <person name="Ravi A."/>
            <person name="Getino M."/>
            <person name="Pursley I."/>
            <person name="Horton D.L."/>
            <person name="Alikhan N.F."/>
            <person name="Baker D."/>
            <person name="Gharbi K."/>
            <person name="Hall N."/>
            <person name="Watson M."/>
            <person name="Adriaenssens E.M."/>
            <person name="Foster-Nyarko E."/>
            <person name="Jarju S."/>
            <person name="Secka A."/>
            <person name="Antonio M."/>
            <person name="Oren A."/>
            <person name="Chaudhuri R.R."/>
            <person name="La Ragione R."/>
            <person name="Hildebrand F."/>
            <person name="Pallen M.J."/>
        </authorList>
    </citation>
    <scope>NUCLEOTIDE SEQUENCE</scope>
    <source>
        <strain evidence="1">9264</strain>
    </source>
</reference>
<evidence type="ECO:0000313" key="1">
    <source>
        <dbReference type="EMBL" id="HJD45139.1"/>
    </source>
</evidence>
<organism evidence="1 2">
    <name type="scientific">Candidatus Paenalcaligenes intestinipullorum</name>
    <dbReference type="NCBI Taxonomy" id="2838718"/>
    <lineage>
        <taxon>Bacteria</taxon>
        <taxon>Pseudomonadati</taxon>
        <taxon>Pseudomonadota</taxon>
        <taxon>Betaproteobacteria</taxon>
        <taxon>Burkholderiales</taxon>
        <taxon>Alcaligenaceae</taxon>
        <taxon>Paenalcaligenes</taxon>
    </lineage>
</organism>
<evidence type="ECO:0000313" key="2">
    <source>
        <dbReference type="Proteomes" id="UP000823889"/>
    </source>
</evidence>
<protein>
    <submittedName>
        <fullName evidence="1">Uncharacterized protein</fullName>
    </submittedName>
</protein>
<name>A0A9D2U9S7_9BURK</name>
<sequence>ARVVVQRYAVSSEKSNSTVFFQLELSGLGSLGTDPMSLLRDRIVGYETVTPPIPETTTFERYE</sequence>
<dbReference type="EMBL" id="DWUQ01000186">
    <property type="protein sequence ID" value="HJD45139.1"/>
    <property type="molecule type" value="Genomic_DNA"/>
</dbReference>
<reference evidence="1" key="2">
    <citation type="submission" date="2021-04" db="EMBL/GenBank/DDBJ databases">
        <authorList>
            <person name="Gilroy R."/>
        </authorList>
    </citation>
    <scope>NUCLEOTIDE SEQUENCE</scope>
    <source>
        <strain evidence="1">9264</strain>
    </source>
</reference>
<feature type="non-terminal residue" evidence="1">
    <location>
        <position position="1"/>
    </location>
</feature>
<accession>A0A9D2U9S7</accession>
<comment type="caution">
    <text evidence="1">The sequence shown here is derived from an EMBL/GenBank/DDBJ whole genome shotgun (WGS) entry which is preliminary data.</text>
</comment>